<organism evidence="7 8">
    <name type="scientific">Bacteroides ovatus</name>
    <dbReference type="NCBI Taxonomy" id="28116"/>
    <lineage>
        <taxon>Bacteria</taxon>
        <taxon>Pseudomonadati</taxon>
        <taxon>Bacteroidota</taxon>
        <taxon>Bacteroidia</taxon>
        <taxon>Bacteroidales</taxon>
        <taxon>Bacteroidaceae</taxon>
        <taxon>Bacteroides</taxon>
    </lineage>
</organism>
<dbReference type="Gene3D" id="3.20.20.80">
    <property type="entry name" value="Glycosidases"/>
    <property type="match status" value="1"/>
</dbReference>
<evidence type="ECO:0000313" key="8">
    <source>
        <dbReference type="Proteomes" id="UP000435985"/>
    </source>
</evidence>
<dbReference type="SUPFAM" id="SSF49785">
    <property type="entry name" value="Galactose-binding domain-like"/>
    <property type="match status" value="1"/>
</dbReference>
<dbReference type="Pfam" id="PF22666">
    <property type="entry name" value="Glyco_hydro_2_N2"/>
    <property type="match status" value="1"/>
</dbReference>
<gene>
    <name evidence="7" type="ORF">F3B98_29010</name>
</gene>
<dbReference type="InterPro" id="IPR006102">
    <property type="entry name" value="Ig-like_GH2"/>
</dbReference>
<dbReference type="InterPro" id="IPR036156">
    <property type="entry name" value="Beta-gal/glucu_dom_sf"/>
</dbReference>
<accession>A0A642C630</accession>
<keyword evidence="2 7" id="KW-0378">Hydrolase</keyword>
<dbReference type="SUPFAM" id="SSF51445">
    <property type="entry name" value="(Trans)glycosidases"/>
    <property type="match status" value="1"/>
</dbReference>
<dbReference type="InterPro" id="IPR017853">
    <property type="entry name" value="GH"/>
</dbReference>
<keyword evidence="3" id="KW-0326">Glycosidase</keyword>
<proteinExistence type="inferred from homology"/>
<dbReference type="GO" id="GO:0005975">
    <property type="term" value="P:carbohydrate metabolic process"/>
    <property type="evidence" value="ECO:0007669"/>
    <property type="project" value="InterPro"/>
</dbReference>
<evidence type="ECO:0000259" key="5">
    <source>
        <dbReference type="Pfam" id="PF00703"/>
    </source>
</evidence>
<evidence type="ECO:0000256" key="4">
    <source>
        <dbReference type="SAM" id="SignalP"/>
    </source>
</evidence>
<reference evidence="7 8" key="1">
    <citation type="journal article" date="2019" name="Nat. Med.">
        <title>A library of human gut bacterial isolates paired with longitudinal multiomics data enables mechanistic microbiome research.</title>
        <authorList>
            <person name="Poyet M."/>
            <person name="Groussin M."/>
            <person name="Gibbons S.M."/>
            <person name="Avila-Pacheco J."/>
            <person name="Jiang X."/>
            <person name="Kearney S.M."/>
            <person name="Perrotta A.R."/>
            <person name="Berdy B."/>
            <person name="Zhao S."/>
            <person name="Lieberman T.D."/>
            <person name="Swanson P.K."/>
            <person name="Smith M."/>
            <person name="Roesemann S."/>
            <person name="Alexander J.E."/>
            <person name="Rich S.A."/>
            <person name="Livny J."/>
            <person name="Vlamakis H."/>
            <person name="Clish C."/>
            <person name="Bullock K."/>
            <person name="Deik A."/>
            <person name="Scott J."/>
            <person name="Pierce K.A."/>
            <person name="Xavier R.J."/>
            <person name="Alm E.J."/>
        </authorList>
    </citation>
    <scope>NUCLEOTIDE SEQUENCE [LARGE SCALE GENOMIC DNA]</scope>
    <source>
        <strain evidence="7 8">BIOML-A14</strain>
    </source>
</reference>
<comment type="similarity">
    <text evidence="1">Belongs to the glycosyl hydrolase 2 family.</text>
</comment>
<dbReference type="AlphaFoldDB" id="A0A642C630"/>
<protein>
    <submittedName>
        <fullName evidence="7">Glycoside hydrolase family 2</fullName>
    </submittedName>
</protein>
<dbReference type="GO" id="GO:0004553">
    <property type="term" value="F:hydrolase activity, hydrolyzing O-glycosyl compounds"/>
    <property type="evidence" value="ECO:0007669"/>
    <property type="project" value="InterPro"/>
</dbReference>
<dbReference type="SUPFAM" id="SSF49303">
    <property type="entry name" value="beta-Galactosidase/glucuronidase domain"/>
    <property type="match status" value="1"/>
</dbReference>
<evidence type="ECO:0000313" key="7">
    <source>
        <dbReference type="EMBL" id="KAA4657551.1"/>
    </source>
</evidence>
<evidence type="ECO:0000256" key="1">
    <source>
        <dbReference type="ARBA" id="ARBA00007401"/>
    </source>
</evidence>
<dbReference type="PANTHER" id="PTHR43536:SF1">
    <property type="entry name" value="MANNOSYLGLYCOPROTEIN ENDO-BETA-MANNOSIDASE"/>
    <property type="match status" value="1"/>
</dbReference>
<sequence length="421" mass="48009">MHNFVKTLFSVLLLFFCSVLTAQNRMNDARDPNRIWLDSEVTHHGDYQWKMMKAGDITDPGEKISLSDYPTEQWLPAIVPGTVLNSLVYNQKYPEPYYGVNNKIESKLIPDISQVGRDFYTYWFRTEFAVPQSFKGKNVWLQLDGINYRAEVWVNGNLLSTINGMFIQDYINVTDFVKIGKNNALAVKVYPVDVPGSTKPKSWGAAGEFHNGGNGNIGLNTTMLMTVGWDFTFMDGIRDRNTGIWKNISIYATGKVALRHPFIKSELRKPDYDQARETVSVEVINSSTSNSGINCKVKGEIVGENISFEKSFRVIRGEQKLVTFSSEEFPQLVMNSPRLWWPVNKGPQNLYDLKLTVSVDGVVCDSVKTRFGIREITSDTKTPDKSRVFYVNGKRLFIRGTNWIPEAMLRHSDERTYAELR</sequence>
<dbReference type="Gene3D" id="2.60.40.10">
    <property type="entry name" value="Immunoglobulins"/>
    <property type="match status" value="1"/>
</dbReference>
<dbReference type="InterPro" id="IPR013783">
    <property type="entry name" value="Ig-like_fold"/>
</dbReference>
<evidence type="ECO:0000259" key="6">
    <source>
        <dbReference type="Pfam" id="PF22666"/>
    </source>
</evidence>
<evidence type="ECO:0000256" key="2">
    <source>
        <dbReference type="ARBA" id="ARBA00022801"/>
    </source>
</evidence>
<feature type="non-terminal residue" evidence="7">
    <location>
        <position position="421"/>
    </location>
</feature>
<dbReference type="InterPro" id="IPR054593">
    <property type="entry name" value="Beta-mannosidase-like_N2"/>
</dbReference>
<dbReference type="InterPro" id="IPR043534">
    <property type="entry name" value="EBDG/EBM"/>
</dbReference>
<dbReference type="EMBL" id="VWFO01000274">
    <property type="protein sequence ID" value="KAA4657551.1"/>
    <property type="molecule type" value="Genomic_DNA"/>
</dbReference>
<comment type="caution">
    <text evidence="7">The sequence shown here is derived from an EMBL/GenBank/DDBJ whole genome shotgun (WGS) entry which is preliminary data.</text>
</comment>
<dbReference type="Gene3D" id="2.60.120.260">
    <property type="entry name" value="Galactose-binding domain-like"/>
    <property type="match status" value="1"/>
</dbReference>
<keyword evidence="4" id="KW-0732">Signal</keyword>
<name>A0A642C630_BACOV</name>
<dbReference type="InterPro" id="IPR008979">
    <property type="entry name" value="Galactose-bd-like_sf"/>
</dbReference>
<feature type="domain" description="Beta-mannosidase-like galactose-binding" evidence="6">
    <location>
        <begin position="71"/>
        <end position="246"/>
    </location>
</feature>
<feature type="chain" id="PRO_5024836496" evidence="4">
    <location>
        <begin position="23"/>
        <end position="421"/>
    </location>
</feature>
<feature type="signal peptide" evidence="4">
    <location>
        <begin position="1"/>
        <end position="22"/>
    </location>
</feature>
<dbReference type="PANTHER" id="PTHR43536">
    <property type="entry name" value="MANNOSYLGLYCOPROTEIN ENDO-BETA-MANNOSIDASE"/>
    <property type="match status" value="1"/>
</dbReference>
<feature type="domain" description="Glycoside hydrolase family 2 immunoglobulin-like beta-sandwich" evidence="5">
    <location>
        <begin position="261"/>
        <end position="374"/>
    </location>
</feature>
<dbReference type="Pfam" id="PF00703">
    <property type="entry name" value="Glyco_hydro_2"/>
    <property type="match status" value="1"/>
</dbReference>
<dbReference type="Proteomes" id="UP000435985">
    <property type="component" value="Unassembled WGS sequence"/>
</dbReference>
<evidence type="ECO:0000256" key="3">
    <source>
        <dbReference type="ARBA" id="ARBA00023295"/>
    </source>
</evidence>